<dbReference type="InterPro" id="IPR009091">
    <property type="entry name" value="RCC1/BLIP-II"/>
</dbReference>
<dbReference type="PROSITE" id="PS50012">
    <property type="entry name" value="RCC1_3"/>
    <property type="match status" value="1"/>
</dbReference>
<evidence type="ECO:0000313" key="2">
    <source>
        <dbReference type="Proteomes" id="UP000608071"/>
    </source>
</evidence>
<dbReference type="EMBL" id="JACSQL010000011">
    <property type="protein sequence ID" value="MBD7970275.1"/>
    <property type="molecule type" value="Genomic_DNA"/>
</dbReference>
<proteinExistence type="predicted"/>
<name>A0ABR8T3W4_9BACL</name>
<keyword evidence="2" id="KW-1185">Reference proteome</keyword>
<comment type="caution">
    <text evidence="1">The sequence shown here is derived from an EMBL/GenBank/DDBJ whole genome shotgun (WGS) entry which is preliminary data.</text>
</comment>
<dbReference type="Gene3D" id="2.130.10.30">
    <property type="entry name" value="Regulator of chromosome condensation 1/beta-lactamase-inhibitor protein II"/>
    <property type="match status" value="1"/>
</dbReference>
<gene>
    <name evidence="1" type="ORF">H9647_19605</name>
</gene>
<dbReference type="InterPro" id="IPR000408">
    <property type="entry name" value="Reg_chr_condens"/>
</dbReference>
<dbReference type="Proteomes" id="UP000608071">
    <property type="component" value="Unassembled WGS sequence"/>
</dbReference>
<evidence type="ECO:0000313" key="1">
    <source>
        <dbReference type="EMBL" id="MBD7970275.1"/>
    </source>
</evidence>
<sequence>MNKKKFDWKKSLTITTAMSLLLGSLSLTIPQPKAEAADSRKVVSIEPYYPDNFTFSTNQGIKITLNDATSLIQKTLPTTALIQTPPNLKKYDTYYQGDVEYLDNNGTLWYGTKSTTVAKVLDGVKDYATRNKASSPAGSGQYFALMEDTSVLAWGTGESGGLGIGVKQTKLVPTEVVDPETGDPIKGIKKIFELANTSILLVGDGVTYLIGNDFKLTSLTTAKPLKLTQFPVFSSADEFHMEFLEGTVHSPEYTGSTTSNAAKRIFTIAGKKYTLTDLTKYDDRNAGGNEALKALSLIEVPADIDIDHVTRMANYTSKFGGISNSTGYLQLKDGSLDYWGTSPTNWEAPFNTSFAERRTIASSGVVSVFGTNKGSILYLKDNGYVYGLGSNSDFTLGLSGTSNLEDPVRISGTSNEVKDIKTFAVDNLTSSYATVFALKKDGTVITWKNSVFTTLSKKFSELYNIKNGIDGRSYAYAIDEDGVLGSFNSSGTFTPITGGTNLYPADFVPPATQPTTPVVAITSQDKFDRSVVGINYGADADLATKEYQINDGAWTAYTAPITVTQTGTVTIKARSTNTGDLTSEIGTLTLDNVPIDITSGHPLLDKVSGTEFKVSATFTGNAKVQVKVDNDAWQDHNVLNNLTLALGDHIVQVRVVNSRNEELISKSFNVTADEVAIPDVVTKPVISQTGLNDDFDLNIEVQYEPSEGVAWHSIDGGSWIKTTGVVTVSNSVHTIRAKVVSAGGTESEVAEFITTTVDPSVRAVNSEMVIDLGVSATGKQVYYKSDLADTWTLYSGPVVLTSGTHNIRVEVREQADGTVVYSGGPFVLVVPSGEPIIPEGPFENSTSEDVNININAGALMSRFEGADLSTIVIDSTKPYQQINSVSKALVDDYRGNGKGWQYSLKIEDFVSDPLNDNSTNTQSLVVSIPASSLAVDVSNSKTVSGPESELANVGKKVFTPNISQTLATAPAFEGMGSYEIPMDFTLSVPDRVKVNSAGEGSNYTVGGDTGLMAGTYRSVFTFTLVSGL</sequence>
<dbReference type="RefSeq" id="WP_191803200.1">
    <property type="nucleotide sequence ID" value="NZ_JACSQL010000011.1"/>
</dbReference>
<reference evidence="1 2" key="1">
    <citation type="submission" date="2020-08" db="EMBL/GenBank/DDBJ databases">
        <title>A Genomic Blueprint of the Chicken Gut Microbiome.</title>
        <authorList>
            <person name="Gilroy R."/>
            <person name="Ravi A."/>
            <person name="Getino M."/>
            <person name="Pursley I."/>
            <person name="Horton D.L."/>
            <person name="Alikhan N.-F."/>
            <person name="Baker D."/>
            <person name="Gharbi K."/>
            <person name="Hall N."/>
            <person name="Watson M."/>
            <person name="Adriaenssens E.M."/>
            <person name="Foster-Nyarko E."/>
            <person name="Jarju S."/>
            <person name="Secka A."/>
            <person name="Antonio M."/>
            <person name="Oren A."/>
            <person name="Chaudhuri R."/>
            <person name="La Ragione R.M."/>
            <person name="Hildebrand F."/>
            <person name="Pallen M.J."/>
        </authorList>
    </citation>
    <scope>NUCLEOTIDE SEQUENCE [LARGE SCALE GENOMIC DNA]</scope>
    <source>
        <strain evidence="1 2">Sa2BVA9</strain>
    </source>
</reference>
<organism evidence="1 2">
    <name type="scientific">Paenibacillus gallinarum</name>
    <dbReference type="NCBI Taxonomy" id="2762232"/>
    <lineage>
        <taxon>Bacteria</taxon>
        <taxon>Bacillati</taxon>
        <taxon>Bacillota</taxon>
        <taxon>Bacilli</taxon>
        <taxon>Bacillales</taxon>
        <taxon>Paenibacillaceae</taxon>
        <taxon>Paenibacillus</taxon>
    </lineage>
</organism>
<dbReference type="SUPFAM" id="SSF50985">
    <property type="entry name" value="RCC1/BLIP-II"/>
    <property type="match status" value="1"/>
</dbReference>
<protein>
    <submittedName>
        <fullName evidence="1">Uncharacterized protein</fullName>
    </submittedName>
</protein>
<accession>A0ABR8T3W4</accession>